<evidence type="ECO:0000313" key="6">
    <source>
        <dbReference type="Proteomes" id="UP001274830"/>
    </source>
</evidence>
<name>A0AAE0TT55_9PEZI</name>
<evidence type="ECO:0000313" key="5">
    <source>
        <dbReference type="EMBL" id="KAK3670261.1"/>
    </source>
</evidence>
<comment type="caution">
    <text evidence="5">The sequence shown here is derived from an EMBL/GenBank/DDBJ whole genome shotgun (WGS) entry which is preliminary data.</text>
</comment>
<keyword evidence="3" id="KW-0539">Nucleus</keyword>
<reference evidence="5" key="1">
    <citation type="submission" date="2023-07" db="EMBL/GenBank/DDBJ databases">
        <title>Black Yeasts Isolated from many extreme environments.</title>
        <authorList>
            <person name="Coleine C."/>
            <person name="Stajich J.E."/>
            <person name="Selbmann L."/>
        </authorList>
    </citation>
    <scope>NUCLEOTIDE SEQUENCE</scope>
    <source>
        <strain evidence="5">CCFEE 5485</strain>
    </source>
</reference>
<feature type="region of interest" description="Disordered" evidence="4">
    <location>
        <begin position="476"/>
        <end position="513"/>
    </location>
</feature>
<keyword evidence="2" id="KW-0804">Transcription</keyword>
<evidence type="ECO:0000256" key="3">
    <source>
        <dbReference type="ARBA" id="ARBA00023242"/>
    </source>
</evidence>
<protein>
    <recommendedName>
        <fullName evidence="7">Transcription factor domain-containing protein</fullName>
    </recommendedName>
</protein>
<evidence type="ECO:0000256" key="2">
    <source>
        <dbReference type="ARBA" id="ARBA00023163"/>
    </source>
</evidence>
<dbReference type="AlphaFoldDB" id="A0AAE0TT55"/>
<evidence type="ECO:0008006" key="7">
    <source>
        <dbReference type="Google" id="ProtNLM"/>
    </source>
</evidence>
<keyword evidence="1" id="KW-0805">Transcription regulation</keyword>
<dbReference type="EMBL" id="JAUTXT010000059">
    <property type="protein sequence ID" value="KAK3670261.1"/>
    <property type="molecule type" value="Genomic_DNA"/>
</dbReference>
<organism evidence="5 6">
    <name type="scientific">Recurvomyces mirabilis</name>
    <dbReference type="NCBI Taxonomy" id="574656"/>
    <lineage>
        <taxon>Eukaryota</taxon>
        <taxon>Fungi</taxon>
        <taxon>Dikarya</taxon>
        <taxon>Ascomycota</taxon>
        <taxon>Pezizomycotina</taxon>
        <taxon>Dothideomycetes</taxon>
        <taxon>Dothideomycetidae</taxon>
        <taxon>Mycosphaerellales</taxon>
        <taxon>Teratosphaeriaceae</taxon>
        <taxon>Recurvomyces</taxon>
    </lineage>
</organism>
<accession>A0AAE0TT55</accession>
<dbReference type="PANTHER" id="PTHR47840:SF1">
    <property type="entry name" value="ZN(II)2CYS6 TRANSCRIPTION FACTOR (EUROFUNG)"/>
    <property type="match status" value="1"/>
</dbReference>
<dbReference type="PANTHER" id="PTHR47840">
    <property type="entry name" value="ZN(II)2CYS6 TRANSCRIPTION FACTOR (EUROFUNG)-RELATED"/>
    <property type="match status" value="1"/>
</dbReference>
<evidence type="ECO:0000256" key="4">
    <source>
        <dbReference type="SAM" id="MobiDB-lite"/>
    </source>
</evidence>
<dbReference type="CDD" id="cd12148">
    <property type="entry name" value="fungal_TF_MHR"/>
    <property type="match status" value="1"/>
</dbReference>
<evidence type="ECO:0000256" key="1">
    <source>
        <dbReference type="ARBA" id="ARBA00023015"/>
    </source>
</evidence>
<sequence>MADNRTGFQDAPLLALIAEGNLTERLQPESPESSDTEQQSIGDVVHLPQGLMLQDEDLVTLLAATEQFWPIWPPWQYGTLPPTMRTLQTGGVIFAACFLSQMARSSSHCIAAKALLWLSLCVQQAPMTLQLTRCLLLQEALLASYMRTAESLLASASGKGETLHGIEARLIQQKLYMNMGRPRRAWLSLRRAADEAMLLRLHRSPEQINGGGGGGERHREVAIWTEIWHLETNFALILGLPNTVPGFTSSTSYESPLCMFQHRLGGLAASVVARNQSAQPSYFATVELGHELEQCRGLMPDIWWNELPQLDQSFVQVFARQATKIQYFLIVKLLHLPFMLSANDGHKYSRTSAAAASRGLIAAYLGLRSCDEGQFTVCESLEFQAFSAGVTLLIRLISNASLRAGSEDVNVRDDWALIEALTTALRRTANLMRCRVASQAAEVLGLLTQAAQCTYTGPDRYNVVLPYFGKITITRSRSQSMTHPNGRGEYYQQQQQQQPPQPPPPPPPSSSIVSISANLSNFGHFPGSPEGELGGDWTSMAGIDMNFDWMQTFTFESDNIDNDNNDSNINDLL</sequence>
<gene>
    <name evidence="5" type="ORF">LTR78_009815</name>
</gene>
<feature type="compositionally biased region" description="Pro residues" evidence="4">
    <location>
        <begin position="499"/>
        <end position="509"/>
    </location>
</feature>
<proteinExistence type="predicted"/>
<dbReference type="Proteomes" id="UP001274830">
    <property type="component" value="Unassembled WGS sequence"/>
</dbReference>
<keyword evidence="6" id="KW-1185">Reference proteome</keyword>